<dbReference type="InterPro" id="IPR055417">
    <property type="entry name" value="UFD1_N1"/>
</dbReference>
<keyword evidence="8" id="KW-1185">Reference proteome</keyword>
<dbReference type="Pfam" id="PF03152">
    <property type="entry name" value="UFD1_N1"/>
    <property type="match status" value="1"/>
</dbReference>
<feature type="domain" description="Ubiquitin-protein ligase E3A N-terminal zinc-binding" evidence="4">
    <location>
        <begin position="525"/>
        <end position="565"/>
    </location>
</feature>
<comment type="caution">
    <text evidence="7">The sequence shown here is derived from an EMBL/GenBank/DDBJ whole genome shotgun (WGS) entry which is preliminary data.</text>
</comment>
<dbReference type="EMBL" id="JAANQT010000108">
    <property type="protein sequence ID" value="KAG1314480.1"/>
    <property type="molecule type" value="Genomic_DNA"/>
</dbReference>
<reference evidence="7" key="1">
    <citation type="journal article" date="2020" name="Microb. Genom.">
        <title>Genetic diversity of clinical and environmental Mucorales isolates obtained from an investigation of mucormycosis cases among solid organ transplant recipients.</title>
        <authorList>
            <person name="Nguyen M.H."/>
            <person name="Kaul D."/>
            <person name="Muto C."/>
            <person name="Cheng S.J."/>
            <person name="Richter R.A."/>
            <person name="Bruno V.M."/>
            <person name="Liu G."/>
            <person name="Beyhan S."/>
            <person name="Sundermann A.J."/>
            <person name="Mounaud S."/>
            <person name="Pasculle A.W."/>
            <person name="Nierman W.C."/>
            <person name="Driscoll E."/>
            <person name="Cumbie R."/>
            <person name="Clancy C.J."/>
            <person name="Dupont C.L."/>
        </authorList>
    </citation>
    <scope>NUCLEOTIDE SEQUENCE</scope>
    <source>
        <strain evidence="7">GL11</strain>
    </source>
</reference>
<evidence type="ECO:0008006" key="9">
    <source>
        <dbReference type="Google" id="ProtNLM"/>
    </source>
</evidence>
<evidence type="ECO:0000259" key="4">
    <source>
        <dbReference type="Pfam" id="PF16558"/>
    </source>
</evidence>
<dbReference type="Gene3D" id="2.60.120.380">
    <property type="match status" value="1"/>
</dbReference>
<dbReference type="Gene3D" id="2.40.40.50">
    <property type="entry name" value="Ubiquitin fusion degradation protein UFD1, N-terminal domain"/>
    <property type="match status" value="1"/>
</dbReference>
<gene>
    <name evidence="7" type="ORF">G6F64_001430</name>
</gene>
<evidence type="ECO:0000256" key="1">
    <source>
        <dbReference type="ARBA" id="ARBA00006043"/>
    </source>
</evidence>
<dbReference type="InterPro" id="IPR042556">
    <property type="entry name" value="AZUL_sf"/>
</dbReference>
<feature type="domain" description="Ubiquitin fusion degradation protein UFD1 N-terminal subdomain 1" evidence="3">
    <location>
        <begin position="14"/>
        <end position="103"/>
    </location>
</feature>
<feature type="domain" description="Ubiquitin fusion degradation protein UFD1 N-terminal subdomain 2" evidence="6">
    <location>
        <begin position="106"/>
        <end position="180"/>
    </location>
</feature>
<evidence type="ECO:0000259" key="3">
    <source>
        <dbReference type="Pfam" id="PF03152"/>
    </source>
</evidence>
<dbReference type="Pfam" id="PF16558">
    <property type="entry name" value="AZUL"/>
    <property type="match status" value="1"/>
</dbReference>
<proteinExistence type="inferred from homology"/>
<keyword evidence="2" id="KW-0833">Ubl conjugation pathway</keyword>
<accession>A0A9P6XIF5</accession>
<evidence type="ECO:0000259" key="6">
    <source>
        <dbReference type="Pfam" id="PF24842"/>
    </source>
</evidence>
<dbReference type="Proteomes" id="UP000716291">
    <property type="component" value="Unassembled WGS sequence"/>
</dbReference>
<dbReference type="AlphaFoldDB" id="A0A9P6XIF5"/>
<dbReference type="Pfam" id="PF24842">
    <property type="entry name" value="UFD1_N2"/>
    <property type="match status" value="1"/>
</dbReference>
<dbReference type="InterPro" id="IPR055418">
    <property type="entry name" value="UFD1_N2"/>
</dbReference>
<dbReference type="InterPro" id="IPR049439">
    <property type="entry name" value="TRAFD1-XIAF1_Znf"/>
</dbReference>
<dbReference type="Gene3D" id="6.10.130.10">
    <property type="entry name" value="Ubiquitin-protein ligase E3A, N-terminal zinc-binding domain (AZUL)"/>
    <property type="match status" value="1"/>
</dbReference>
<dbReference type="Pfam" id="PF21366">
    <property type="entry name" value="TRAFD1-XIAF1_ZnF"/>
    <property type="match status" value="1"/>
</dbReference>
<dbReference type="GO" id="GO:0036503">
    <property type="term" value="P:ERAD pathway"/>
    <property type="evidence" value="ECO:0007669"/>
    <property type="project" value="TreeGrafter"/>
</dbReference>
<comment type="similarity">
    <text evidence="1">Belongs to the UFD1 family.</text>
</comment>
<dbReference type="InterPro" id="IPR042299">
    <property type="entry name" value="Ufd1-like_Nn"/>
</dbReference>
<protein>
    <recommendedName>
        <fullName evidence="9">Ubiquitin-protein ligase E3A N-terminal zinc-binding domain-containing protein</fullName>
    </recommendedName>
</protein>
<evidence type="ECO:0000256" key="2">
    <source>
        <dbReference type="ARBA" id="ARBA00022786"/>
    </source>
</evidence>
<organism evidence="7 8">
    <name type="scientific">Rhizopus oryzae</name>
    <name type="common">Mucormycosis agent</name>
    <name type="synonym">Rhizopus arrhizus var. delemar</name>
    <dbReference type="NCBI Taxonomy" id="64495"/>
    <lineage>
        <taxon>Eukaryota</taxon>
        <taxon>Fungi</taxon>
        <taxon>Fungi incertae sedis</taxon>
        <taxon>Mucoromycota</taxon>
        <taxon>Mucoromycotina</taxon>
        <taxon>Mucoromycetes</taxon>
        <taxon>Mucorales</taxon>
        <taxon>Mucorineae</taxon>
        <taxon>Rhizopodaceae</taxon>
        <taxon>Rhizopus</taxon>
    </lineage>
</organism>
<dbReference type="PANTHER" id="PTHR12555">
    <property type="entry name" value="UBIQUITIN FUSION DEGRADATON PROTEIN 1"/>
    <property type="match status" value="1"/>
</dbReference>
<dbReference type="GO" id="GO:0034098">
    <property type="term" value="C:VCP-NPL4-UFD1 AAA ATPase complex"/>
    <property type="evidence" value="ECO:0007669"/>
    <property type="project" value="TreeGrafter"/>
</dbReference>
<evidence type="ECO:0000313" key="8">
    <source>
        <dbReference type="Proteomes" id="UP000716291"/>
    </source>
</evidence>
<dbReference type="InterPro" id="IPR032353">
    <property type="entry name" value="AZUL"/>
</dbReference>
<dbReference type="Pfam" id="PF23580">
    <property type="entry name" value="Znf_XAF1_N"/>
    <property type="match status" value="1"/>
</dbReference>
<dbReference type="InterPro" id="IPR004854">
    <property type="entry name" value="Ufd1-like"/>
</dbReference>
<sequence length="646" mass="73747">MEEQQSISWNSYYFVQKASSDLNYGDKIKLPAIALEQLLAKAGHSMLPSPLTFELRHPHSGAFIHCGVKEFASSSSDSAELPEWIMTALGLKAGDRVLIKLQLLPKGTWTQLKPLSDNYQDITDYRAALEAHLRGHYNTLTKGQVLFCRYGEQTYPFQVAELKPQEAVLINDTDLEVDIEGSANIGHQQSDHTKSEVGLNESVLSADVPYKDYRYWSLKLHQNTNVELKLTVEKGDVDIVISSKTKHPKVENYEWADLSSDNERLLRLMNIQANILYVGIHGYEENSVTTWEVKEIDEAMTDTKMEESEDDKEGKVQCKNCHAWIMERTMMLHEGFCYRNNAVCPWGCGKVFKKGSEELEKHWHCDQCDFIGSIDGKKKHVEYYHTPKICVCNTFTADSYEALAEHKCTDCSERMIICKYCHILVAQGVVSLDPRDRLLGLRSHESYCGSRTITCQKCSKPIPIKDIQVHAKVHEIKRQQQTLPPACSNMNCTRPRAKNRLSLCQYCFGPFWMSEDDPKNTKLVQKVARKLHAQLTEGCGKKWCQNKYCATSTNNKRDATTAASLLIPMIKNLPRELNKPNPNPELYFCVDESISQKKFLADVLYNEAEDKYELGWCVKAVESEQGDLDRAKIWLDRNAPRKNHLL</sequence>
<feature type="domain" description="TRAFD1/XAF1 zinc finger" evidence="5">
    <location>
        <begin position="441"/>
        <end position="473"/>
    </location>
</feature>
<dbReference type="GO" id="GO:0031593">
    <property type="term" value="F:polyubiquitin modification-dependent protein binding"/>
    <property type="evidence" value="ECO:0007669"/>
    <property type="project" value="TreeGrafter"/>
</dbReference>
<evidence type="ECO:0000259" key="5">
    <source>
        <dbReference type="Pfam" id="PF21366"/>
    </source>
</evidence>
<name>A0A9P6XIF5_RHIOR</name>
<evidence type="ECO:0000313" key="7">
    <source>
        <dbReference type="EMBL" id="KAG1314480.1"/>
    </source>
</evidence>
<dbReference type="Gene3D" id="3.10.330.10">
    <property type="match status" value="1"/>
</dbReference>
<dbReference type="OrthoDB" id="193703at2759"/>
<dbReference type="PANTHER" id="PTHR12555:SF15">
    <property type="entry name" value="FUSION DEGRADATION PROTEIN (UFD1), PUTATIVE (AFU_ORTHOLOGUE AFUA_4G04640)-RELATED"/>
    <property type="match status" value="1"/>
</dbReference>
<dbReference type="GO" id="GO:0006511">
    <property type="term" value="P:ubiquitin-dependent protein catabolic process"/>
    <property type="evidence" value="ECO:0007669"/>
    <property type="project" value="InterPro"/>
</dbReference>